<feature type="transmembrane region" description="Helical" evidence="2">
    <location>
        <begin position="12"/>
        <end position="34"/>
    </location>
</feature>
<evidence type="ECO:0000313" key="4">
    <source>
        <dbReference type="Proteomes" id="UP000652567"/>
    </source>
</evidence>
<keyword evidence="2" id="KW-0812">Transmembrane</keyword>
<dbReference type="AlphaFoldDB" id="A0A928V551"/>
<keyword evidence="2" id="KW-0472">Membrane</keyword>
<dbReference type="Pfam" id="PF20567">
    <property type="entry name" value="DUF6776"/>
    <property type="match status" value="1"/>
</dbReference>
<proteinExistence type="predicted"/>
<keyword evidence="4" id="KW-1185">Reference proteome</keyword>
<comment type="caution">
    <text evidence="3">The sequence shown here is derived from an EMBL/GenBank/DDBJ whole genome shotgun (WGS) entry which is preliminary data.</text>
</comment>
<dbReference type="EMBL" id="PRDL01000001">
    <property type="protein sequence ID" value="MBE8718447.1"/>
    <property type="molecule type" value="Genomic_DNA"/>
</dbReference>
<evidence type="ECO:0000313" key="3">
    <source>
        <dbReference type="EMBL" id="MBE8718447.1"/>
    </source>
</evidence>
<gene>
    <name evidence="3" type="ORF">C4F51_14775</name>
</gene>
<protein>
    <submittedName>
        <fullName evidence="3">Uncharacterized protein</fullName>
    </submittedName>
</protein>
<feature type="coiled-coil region" evidence="1">
    <location>
        <begin position="54"/>
        <end position="102"/>
    </location>
</feature>
<keyword evidence="1" id="KW-0175">Coiled coil</keyword>
<evidence type="ECO:0000256" key="1">
    <source>
        <dbReference type="SAM" id="Coils"/>
    </source>
</evidence>
<evidence type="ECO:0000256" key="2">
    <source>
        <dbReference type="SAM" id="Phobius"/>
    </source>
</evidence>
<organism evidence="3 4">
    <name type="scientific">Cellvibrio polysaccharolyticus</name>
    <dbReference type="NCBI Taxonomy" id="2082724"/>
    <lineage>
        <taxon>Bacteria</taxon>
        <taxon>Pseudomonadati</taxon>
        <taxon>Pseudomonadota</taxon>
        <taxon>Gammaproteobacteria</taxon>
        <taxon>Cellvibrionales</taxon>
        <taxon>Cellvibrionaceae</taxon>
        <taxon>Cellvibrio</taxon>
    </lineage>
</organism>
<sequence>MVVMPYRPMRRVFTYFLLALIFLIATGASFFFGYGHASSGGNLASVGDVPSEQFLELQEETDALRQEIANLQMASAVDKQGYDDIRREAVEQKARILELEHDITVYRGMLPTANGSNPLGISVGSLTLTGQGGVRGYKYKLLVQQLSANKEAFKGTLKFSILGTKDNKALEIPLHQVSAQASDERIPLDFKYFQNLEGELLLPEGFSAERVIIVVESSDRKKTTHVERQLDWSVTAL</sequence>
<keyword evidence="2" id="KW-1133">Transmembrane helix</keyword>
<dbReference type="Proteomes" id="UP000652567">
    <property type="component" value="Unassembled WGS sequence"/>
</dbReference>
<accession>A0A928V551</accession>
<name>A0A928V551_9GAMM</name>
<dbReference type="InterPro" id="IPR046703">
    <property type="entry name" value="DUF6776"/>
</dbReference>
<reference evidence="3" key="1">
    <citation type="submission" date="2018-07" db="EMBL/GenBank/DDBJ databases">
        <title>Genome assembly of strain Ka43.</title>
        <authorList>
            <person name="Kukolya J."/>
            <person name="Nagy I."/>
            <person name="Horvath B."/>
            <person name="Toth A."/>
        </authorList>
    </citation>
    <scope>NUCLEOTIDE SEQUENCE</scope>
    <source>
        <strain evidence="3">KB43</strain>
    </source>
</reference>